<gene>
    <name evidence="2" type="ORF">PGLA1383_LOCUS36811</name>
    <name evidence="3" type="ORF">PGLA2088_LOCUS18977</name>
</gene>
<name>A0A813G2D5_POLGL</name>
<protein>
    <submittedName>
        <fullName evidence="2">Uncharacterized protein</fullName>
    </submittedName>
</protein>
<dbReference type="Proteomes" id="UP000654075">
    <property type="component" value="Unassembled WGS sequence"/>
</dbReference>
<proteinExistence type="predicted"/>
<accession>A0A813G2D5</accession>
<organism evidence="2 4">
    <name type="scientific">Polarella glacialis</name>
    <name type="common">Dinoflagellate</name>
    <dbReference type="NCBI Taxonomy" id="89957"/>
    <lineage>
        <taxon>Eukaryota</taxon>
        <taxon>Sar</taxon>
        <taxon>Alveolata</taxon>
        <taxon>Dinophyceae</taxon>
        <taxon>Suessiales</taxon>
        <taxon>Suessiaceae</taxon>
        <taxon>Polarella</taxon>
    </lineage>
</organism>
<keyword evidence="1" id="KW-0812">Transmembrane</keyword>
<comment type="caution">
    <text evidence="2">The sequence shown here is derived from an EMBL/GenBank/DDBJ whole genome shotgun (WGS) entry which is preliminary data.</text>
</comment>
<evidence type="ECO:0000313" key="4">
    <source>
        <dbReference type="Proteomes" id="UP000654075"/>
    </source>
</evidence>
<evidence type="ECO:0000256" key="1">
    <source>
        <dbReference type="SAM" id="Phobius"/>
    </source>
</evidence>
<evidence type="ECO:0000313" key="3">
    <source>
        <dbReference type="EMBL" id="CAE8674522.1"/>
    </source>
</evidence>
<reference evidence="2" key="1">
    <citation type="submission" date="2021-02" db="EMBL/GenBank/DDBJ databases">
        <authorList>
            <person name="Dougan E. K."/>
            <person name="Rhodes N."/>
            <person name="Thang M."/>
            <person name="Chan C."/>
        </authorList>
    </citation>
    <scope>NUCLEOTIDE SEQUENCE</scope>
</reference>
<feature type="transmembrane region" description="Helical" evidence="1">
    <location>
        <begin position="81"/>
        <end position="102"/>
    </location>
</feature>
<dbReference type="Proteomes" id="UP000626109">
    <property type="component" value="Unassembled WGS sequence"/>
</dbReference>
<sequence length="161" mass="17252">MMSSSAHMALEGYTGREDDACGVPANVCFATGGGGEAPARPQFQRVQQGMGSYEKVQQYVEISGGSYKKVEARSMASGRSCCFYGLFFLALALIGFVVWFVAFSKDGSGKHQNATGGQNVRGVNLGQIYNCDMGMPADFSNAQDLNALLEADLFHSLDLNH</sequence>
<dbReference type="EMBL" id="CAJNNV010026893">
    <property type="protein sequence ID" value="CAE8619218.1"/>
    <property type="molecule type" value="Genomic_DNA"/>
</dbReference>
<evidence type="ECO:0000313" key="2">
    <source>
        <dbReference type="EMBL" id="CAE8619218.1"/>
    </source>
</evidence>
<dbReference type="EMBL" id="CAJNNW010024841">
    <property type="protein sequence ID" value="CAE8674522.1"/>
    <property type="molecule type" value="Genomic_DNA"/>
</dbReference>
<keyword evidence="4" id="KW-1185">Reference proteome</keyword>
<dbReference type="AlphaFoldDB" id="A0A813G2D5"/>
<keyword evidence="1" id="KW-0472">Membrane</keyword>
<feature type="non-terminal residue" evidence="2">
    <location>
        <position position="1"/>
    </location>
</feature>
<feature type="non-terminal residue" evidence="2">
    <location>
        <position position="161"/>
    </location>
</feature>
<keyword evidence="1" id="KW-1133">Transmembrane helix</keyword>